<dbReference type="Proteomes" id="UP000279194">
    <property type="component" value="Unassembled WGS sequence"/>
</dbReference>
<keyword evidence="1" id="KW-0812">Transmembrane</keyword>
<reference evidence="2 3" key="1">
    <citation type="submission" date="2018-10" db="EMBL/GenBank/DDBJ databases">
        <title>Streptococcus hillyeri sp. nov., isolated from equine tracheal sample.</title>
        <authorList>
            <person name="Macfadyen A.C."/>
            <person name="Waller A."/>
            <person name="Paterson G.K."/>
        </authorList>
    </citation>
    <scope>NUCLEOTIDE SEQUENCE [LARGE SCALE GENOMIC DNA]</scope>
    <source>
        <strain evidence="2 3">28462</strain>
    </source>
</reference>
<feature type="transmembrane region" description="Helical" evidence="1">
    <location>
        <begin position="118"/>
        <end position="141"/>
    </location>
</feature>
<dbReference type="EMBL" id="RCVM01000014">
    <property type="protein sequence ID" value="RLY02507.1"/>
    <property type="molecule type" value="Genomic_DNA"/>
</dbReference>
<feature type="transmembrane region" description="Helical" evidence="1">
    <location>
        <begin position="167"/>
        <end position="191"/>
    </location>
</feature>
<protein>
    <submittedName>
        <fullName evidence="2">Uncharacterized protein</fullName>
    </submittedName>
</protein>
<dbReference type="OrthoDB" id="9816138at2"/>
<keyword evidence="1" id="KW-0472">Membrane</keyword>
<evidence type="ECO:0000313" key="2">
    <source>
        <dbReference type="EMBL" id="RLY02507.1"/>
    </source>
</evidence>
<dbReference type="AlphaFoldDB" id="A0A3L9DRD4"/>
<evidence type="ECO:0000256" key="1">
    <source>
        <dbReference type="SAM" id="Phobius"/>
    </source>
</evidence>
<organism evidence="2 3">
    <name type="scientific">Streptococcus hillyeri</name>
    <dbReference type="NCBI Taxonomy" id="2282420"/>
    <lineage>
        <taxon>Bacteria</taxon>
        <taxon>Bacillati</taxon>
        <taxon>Bacillota</taxon>
        <taxon>Bacilli</taxon>
        <taxon>Lactobacillales</taxon>
        <taxon>Streptococcaceae</taxon>
        <taxon>Streptococcus</taxon>
    </lineage>
</organism>
<keyword evidence="1" id="KW-1133">Transmembrane helix</keyword>
<proteinExistence type="predicted"/>
<dbReference type="RefSeq" id="WP_121835913.1">
    <property type="nucleotide sequence ID" value="NZ_CP163513.1"/>
</dbReference>
<evidence type="ECO:0000313" key="3">
    <source>
        <dbReference type="Proteomes" id="UP000279194"/>
    </source>
</evidence>
<name>A0A3L9DRD4_9STRE</name>
<feature type="transmembrane region" description="Helical" evidence="1">
    <location>
        <begin position="63"/>
        <end position="88"/>
    </location>
</feature>
<gene>
    <name evidence="2" type="ORF">EAF07_07245</name>
</gene>
<sequence>MFGKLLKYEIRSISKWYLGLLFITSLVAIAAGNYLKNFITTITNASTNYSVGYQFGSYLRDEVMFLLLLATLFGLVIAITIASYVIIIRRFHASIFSRQGYLTMTLPVSTHAIILSKLLVATLLFVFSYLIFAIIILAFVIPNIGWNNIIEGFKEIMSQILPYYSPLWVALWNLDAFLSTIAAVLLIYLAISIGQLFNSHRTLMGFVSYGVIMLIHTLISLLLSFTFAGTSLILAQLVFTIALMISTYFVTHAIVKYKLNLE</sequence>
<feature type="transmembrane region" description="Helical" evidence="1">
    <location>
        <begin position="203"/>
        <end position="227"/>
    </location>
</feature>
<feature type="transmembrane region" description="Helical" evidence="1">
    <location>
        <begin position="233"/>
        <end position="255"/>
    </location>
</feature>
<keyword evidence="3" id="KW-1185">Reference proteome</keyword>
<accession>A0A3L9DRD4</accession>
<comment type="caution">
    <text evidence="2">The sequence shown here is derived from an EMBL/GenBank/DDBJ whole genome shotgun (WGS) entry which is preliminary data.</text>
</comment>
<feature type="transmembrane region" description="Helical" evidence="1">
    <location>
        <begin position="16"/>
        <end position="35"/>
    </location>
</feature>